<reference evidence="2" key="1">
    <citation type="submission" date="2018-02" db="EMBL/GenBank/DDBJ databases">
        <authorList>
            <person name="Cohen D.B."/>
            <person name="Kent A.D."/>
        </authorList>
    </citation>
    <scope>NUCLEOTIDE SEQUENCE</scope>
</reference>
<gene>
    <name evidence="2" type="ORF">FSB_LOCUS39637</name>
</gene>
<evidence type="ECO:0000256" key="1">
    <source>
        <dbReference type="SAM" id="MobiDB-lite"/>
    </source>
</evidence>
<feature type="compositionally biased region" description="Basic and acidic residues" evidence="1">
    <location>
        <begin position="1"/>
        <end position="13"/>
    </location>
</feature>
<accession>A0A2N9HIJ2</accession>
<evidence type="ECO:0000313" key="2">
    <source>
        <dbReference type="EMBL" id="SPD11755.1"/>
    </source>
</evidence>
<feature type="compositionally biased region" description="Polar residues" evidence="1">
    <location>
        <begin position="50"/>
        <end position="77"/>
    </location>
</feature>
<feature type="compositionally biased region" description="Low complexity" evidence="1">
    <location>
        <begin position="23"/>
        <end position="32"/>
    </location>
</feature>
<dbReference type="EMBL" id="OIVN01003511">
    <property type="protein sequence ID" value="SPD11755.1"/>
    <property type="molecule type" value="Genomic_DNA"/>
</dbReference>
<feature type="region of interest" description="Disordered" evidence="1">
    <location>
        <begin position="1"/>
        <end position="98"/>
    </location>
</feature>
<protein>
    <submittedName>
        <fullName evidence="2">Uncharacterized protein</fullName>
    </submittedName>
</protein>
<organism evidence="2">
    <name type="scientific">Fagus sylvatica</name>
    <name type="common">Beechnut</name>
    <dbReference type="NCBI Taxonomy" id="28930"/>
    <lineage>
        <taxon>Eukaryota</taxon>
        <taxon>Viridiplantae</taxon>
        <taxon>Streptophyta</taxon>
        <taxon>Embryophyta</taxon>
        <taxon>Tracheophyta</taxon>
        <taxon>Spermatophyta</taxon>
        <taxon>Magnoliopsida</taxon>
        <taxon>eudicotyledons</taxon>
        <taxon>Gunneridae</taxon>
        <taxon>Pentapetalae</taxon>
        <taxon>rosids</taxon>
        <taxon>fabids</taxon>
        <taxon>Fagales</taxon>
        <taxon>Fagaceae</taxon>
        <taxon>Fagus</taxon>
    </lineage>
</organism>
<dbReference type="InterPro" id="IPR004252">
    <property type="entry name" value="Probable_transposase_24"/>
</dbReference>
<dbReference type="Pfam" id="PF03004">
    <property type="entry name" value="Transposase_24"/>
    <property type="match status" value="1"/>
</dbReference>
<sequence>MGKKDMGKKDIGKKGKKRANGTSESQQSSQSSRVHIRLSDTAEQEACEHNNASSSQVPPSPFETPTNAETHVSSNSVIGEDSEGSTVTKKRGRGKAKGVSQGHNIEFEIYDNRFTISKVIGEIGVKFHQNILGHGQLFLSILKNNWTCYMNVIKKRRLITKTLSWKCGRCLMIISNAVTQIGCGILERTVLKNILDWEDRYKHPPDDVTPAIWKEMDKSDINKLNRQECKIIATTGSVPMAKHRKEMEEKTGSVPGPIEFFRLMHVKKDGVTFASKETKDLCEKMETKKLEAECKGEVVNEKQIYFAVTGPPTRGRVLGMGAGIKPRDVYGITSSSQGCRKGCQEDRLKEKEEFEACLKEIEDKRLTKKKEMEDMRFAEKKEMEERIIQMEVQMPLMVANMLKSMGITQGSMQVLTTQENVTGIKNGDHNVDNDTECDSEEMILRRRNLILII</sequence>
<proteinExistence type="predicted"/>
<dbReference type="AlphaFoldDB" id="A0A2N9HIJ2"/>
<name>A0A2N9HIJ2_FAGSY</name>